<organism evidence="1">
    <name type="scientific">uncultured Thermomicrobiales bacterium</name>
    <dbReference type="NCBI Taxonomy" id="1645740"/>
    <lineage>
        <taxon>Bacteria</taxon>
        <taxon>Pseudomonadati</taxon>
        <taxon>Thermomicrobiota</taxon>
        <taxon>Thermomicrobia</taxon>
        <taxon>Thermomicrobiales</taxon>
        <taxon>environmental samples</taxon>
    </lineage>
</organism>
<name>A0A6J4VUS1_9BACT</name>
<dbReference type="AlphaFoldDB" id="A0A6J4VUS1"/>
<evidence type="ECO:0008006" key="2">
    <source>
        <dbReference type="Google" id="ProtNLM"/>
    </source>
</evidence>
<accession>A0A6J4VUS1</accession>
<feature type="non-terminal residue" evidence="1">
    <location>
        <position position="1"/>
    </location>
</feature>
<gene>
    <name evidence="1" type="ORF">AVDCRST_MAG88-4406</name>
</gene>
<reference evidence="1" key="1">
    <citation type="submission" date="2020-02" db="EMBL/GenBank/DDBJ databases">
        <authorList>
            <person name="Meier V. D."/>
        </authorList>
    </citation>
    <scope>NUCLEOTIDE SEQUENCE</scope>
    <source>
        <strain evidence="1">AVDCRST_MAG88</strain>
    </source>
</reference>
<protein>
    <recommendedName>
        <fullName evidence="2">Xylose isomerase-like TIM barrel domain-containing protein</fullName>
    </recommendedName>
</protein>
<evidence type="ECO:0000313" key="1">
    <source>
        <dbReference type="EMBL" id="CAA9588570.1"/>
    </source>
</evidence>
<dbReference type="EMBL" id="CADCWM010001113">
    <property type="protein sequence ID" value="CAA9588570.1"/>
    <property type="molecule type" value="Genomic_DNA"/>
</dbReference>
<sequence>TPLAAMPLAPVREILAAAGFRGRACLEIPSGPENRPLAEARGLLKMAGYC</sequence>
<proteinExistence type="predicted"/>